<sequence length="395" mass="43617">MNETKTVEALVSLGGRYLGRVPAFEADRPWWSEIAATTAYLDEVLGVRSLVLRLIHADEAALRRGGRVAYHVQVAGSPRPGALDPTPLPEWDRIVAPHPLRASWAELDGPQRLIAWAQGIVGDAPPVQVKTWNLSCLIRLGDAWAKATSTFGSVDAQVIQYVGQYDATLVPRVLDVDLTNRWSLLEHAPGVDCWTPDDETLRHVIPRWVAVQAALDPSTLLAPQLRPEDIAPEISALLDRPLGFSPDELVQAKHLLDSLPKLLATLDSAGLPNTLVHGDFHPGNWRSDGTNRRIVDWADSYLGHPALDIHRLCSYLPARQQELARSLWTTAWQQHLPDSDPARALPPITVLARLAGAITYQRFLDHIEPDERIYHEGDPAHELRAAIETAANLPA</sequence>
<evidence type="ECO:0000313" key="2">
    <source>
        <dbReference type="EMBL" id="MBB5841495.1"/>
    </source>
</evidence>
<dbReference type="EMBL" id="JACHMY010000001">
    <property type="protein sequence ID" value="MBB5841495.1"/>
    <property type="molecule type" value="Genomic_DNA"/>
</dbReference>
<dbReference type="RefSeq" id="WP_184804900.1">
    <property type="nucleotide sequence ID" value="NZ_JACHMY010000001.1"/>
</dbReference>
<proteinExistence type="predicted"/>
<reference evidence="2 3" key="1">
    <citation type="submission" date="2020-08" db="EMBL/GenBank/DDBJ databases">
        <title>Sequencing the genomes of 1000 actinobacteria strains.</title>
        <authorList>
            <person name="Klenk H.-P."/>
        </authorList>
    </citation>
    <scope>NUCLEOTIDE SEQUENCE [LARGE SCALE GENOMIC DNA]</scope>
    <source>
        <strain evidence="2 3">DSM 28967</strain>
    </source>
</reference>
<gene>
    <name evidence="2" type="ORF">HDA39_008229</name>
</gene>
<dbReference type="InterPro" id="IPR011009">
    <property type="entry name" value="Kinase-like_dom_sf"/>
</dbReference>
<name>A0A7W9JGP2_9ACTN</name>
<accession>A0A7W9JGP2</accession>
<dbReference type="Proteomes" id="UP000549971">
    <property type="component" value="Unassembled WGS sequence"/>
</dbReference>
<keyword evidence="3" id="KW-1185">Reference proteome</keyword>
<dbReference type="InterPro" id="IPR002575">
    <property type="entry name" value="Aminoglycoside_PTrfase"/>
</dbReference>
<feature type="domain" description="Aminoglycoside phosphotransferase" evidence="1">
    <location>
        <begin position="165"/>
        <end position="338"/>
    </location>
</feature>
<evidence type="ECO:0000259" key="1">
    <source>
        <dbReference type="Pfam" id="PF01636"/>
    </source>
</evidence>
<comment type="caution">
    <text evidence="2">The sequence shown here is derived from an EMBL/GenBank/DDBJ whole genome shotgun (WGS) entry which is preliminary data.</text>
</comment>
<organism evidence="2 3">
    <name type="scientific">Kribbella italica</name>
    <dbReference type="NCBI Taxonomy" id="1540520"/>
    <lineage>
        <taxon>Bacteria</taxon>
        <taxon>Bacillati</taxon>
        <taxon>Actinomycetota</taxon>
        <taxon>Actinomycetes</taxon>
        <taxon>Propionibacteriales</taxon>
        <taxon>Kribbellaceae</taxon>
        <taxon>Kribbella</taxon>
    </lineage>
</organism>
<evidence type="ECO:0000313" key="3">
    <source>
        <dbReference type="Proteomes" id="UP000549971"/>
    </source>
</evidence>
<dbReference type="Gene3D" id="3.90.1200.10">
    <property type="match status" value="1"/>
</dbReference>
<protein>
    <recommendedName>
        <fullName evidence="1">Aminoglycoside phosphotransferase domain-containing protein</fullName>
    </recommendedName>
</protein>
<dbReference type="AlphaFoldDB" id="A0A7W9JGP2"/>
<dbReference type="Pfam" id="PF01636">
    <property type="entry name" value="APH"/>
    <property type="match status" value="1"/>
</dbReference>
<dbReference type="SUPFAM" id="SSF56112">
    <property type="entry name" value="Protein kinase-like (PK-like)"/>
    <property type="match status" value="1"/>
</dbReference>